<dbReference type="EMBL" id="JACIJK010000004">
    <property type="protein sequence ID" value="MBB5714750.1"/>
    <property type="molecule type" value="Genomic_DNA"/>
</dbReference>
<keyword evidence="2" id="KW-1185">Reference proteome</keyword>
<dbReference type="RefSeq" id="WP_184056338.1">
    <property type="nucleotide sequence ID" value="NZ_JACIJK010000004.1"/>
</dbReference>
<protein>
    <submittedName>
        <fullName evidence="1">Putative nucleotide-binding protein (Sugar kinase/HSP70/actin superfamily)</fullName>
    </submittedName>
</protein>
<gene>
    <name evidence="1" type="ORF">FHS94_001586</name>
</gene>
<evidence type="ECO:0000313" key="1">
    <source>
        <dbReference type="EMBL" id="MBB5714750.1"/>
    </source>
</evidence>
<sequence>MKNKLSDLNDHLFAQIERLGDEELTDEQIEKEAKRAEAIVSVADQIVKNADLQLKAATLLAGHGYHFAPHLANIAPAAEPRRIGDGK</sequence>
<accession>A0A7W9BCP6</accession>
<organism evidence="1 2">
    <name type="scientific">Sphingomonas aerophila</name>
    <dbReference type="NCBI Taxonomy" id="1344948"/>
    <lineage>
        <taxon>Bacteria</taxon>
        <taxon>Pseudomonadati</taxon>
        <taxon>Pseudomonadota</taxon>
        <taxon>Alphaproteobacteria</taxon>
        <taxon>Sphingomonadales</taxon>
        <taxon>Sphingomonadaceae</taxon>
        <taxon>Sphingomonas</taxon>
    </lineage>
</organism>
<evidence type="ECO:0000313" key="2">
    <source>
        <dbReference type="Proteomes" id="UP000546200"/>
    </source>
</evidence>
<keyword evidence="1" id="KW-0808">Transferase</keyword>
<dbReference type="AlphaFoldDB" id="A0A7W9BCP6"/>
<dbReference type="GO" id="GO:0016301">
    <property type="term" value="F:kinase activity"/>
    <property type="evidence" value="ECO:0007669"/>
    <property type="project" value="UniProtKB-KW"/>
</dbReference>
<reference evidence="1 2" key="1">
    <citation type="submission" date="2020-08" db="EMBL/GenBank/DDBJ databases">
        <title>Genomic Encyclopedia of Type Strains, Phase IV (KMG-IV): sequencing the most valuable type-strain genomes for metagenomic binning, comparative biology and taxonomic classification.</title>
        <authorList>
            <person name="Goeker M."/>
        </authorList>
    </citation>
    <scope>NUCLEOTIDE SEQUENCE [LARGE SCALE GENOMIC DNA]</scope>
    <source>
        <strain evidence="1 2">DSM 100044</strain>
    </source>
</reference>
<keyword evidence="1" id="KW-0418">Kinase</keyword>
<dbReference type="Proteomes" id="UP000546200">
    <property type="component" value="Unassembled WGS sequence"/>
</dbReference>
<name>A0A7W9BCP6_9SPHN</name>
<comment type="caution">
    <text evidence="1">The sequence shown here is derived from an EMBL/GenBank/DDBJ whole genome shotgun (WGS) entry which is preliminary data.</text>
</comment>
<proteinExistence type="predicted"/>